<evidence type="ECO:0000256" key="2">
    <source>
        <dbReference type="ARBA" id="ARBA00022723"/>
    </source>
</evidence>
<dbReference type="SMART" id="SM00849">
    <property type="entry name" value="Lactamase_B"/>
    <property type="match status" value="1"/>
</dbReference>
<dbReference type="OMA" id="WQAMDVV"/>
<keyword evidence="3" id="KW-0378">Hydrolase</keyword>
<evidence type="ECO:0000256" key="3">
    <source>
        <dbReference type="ARBA" id="ARBA00022801"/>
    </source>
</evidence>
<sequence length="298" mass="33934">MPPLTNLPPITRLSNKIIRILGCNPGPMTLQGTNTYLIGTGRRRLLIDSGEAKTGELYTKLLNNVLCEENATIAHMLITHWHSDHIGGVESVRGLLKKLFPEDEQPIVWKLPRALHDNEKSENEMSVQWQPLKDEQVVEIEGAKLQVKYTPGHTSDHVCLLLQDENALFSGDCILGEGTTVFEDLHEYMLSLKKILKMEPKTIYPGHGPVLDDPLPHIHYYIQHRQQREAEILHTLEQQEDNQLLTDIDIVKRIYKGTSEDLLLAASYTVRHHLSKLQKEGKVYQNEDSGWHVVKGKL</sequence>
<dbReference type="SUPFAM" id="SSF56281">
    <property type="entry name" value="Metallo-hydrolase/oxidoreductase"/>
    <property type="match status" value="1"/>
</dbReference>
<dbReference type="GO" id="GO:0016787">
    <property type="term" value="F:hydrolase activity"/>
    <property type="evidence" value="ECO:0007669"/>
    <property type="project" value="UniProtKB-KW"/>
</dbReference>
<dbReference type="PANTHER" id="PTHR23131">
    <property type="entry name" value="ENDORIBONUCLEASE LACTB2"/>
    <property type="match status" value="1"/>
</dbReference>
<proteinExistence type="inferred from homology"/>
<evidence type="ECO:0000313" key="8">
    <source>
        <dbReference type="Proteomes" id="UP000008237"/>
    </source>
</evidence>
<gene>
    <name evidence="7" type="ORF">EAI_14979</name>
</gene>
<comment type="similarity">
    <text evidence="1">Belongs to the metallo-beta-lactamase superfamily. Glyoxalase II family.</text>
</comment>
<dbReference type="InterPro" id="IPR047921">
    <property type="entry name" value="LACTB2-like_MBL-fold"/>
</dbReference>
<dbReference type="FunFam" id="3.60.15.10:FF:000017">
    <property type="entry name" value="Lactamase beta 2"/>
    <property type="match status" value="1"/>
</dbReference>
<dbReference type="Pfam" id="PF17778">
    <property type="entry name" value="WHD_BLACT"/>
    <property type="match status" value="1"/>
</dbReference>
<evidence type="ECO:0000313" key="7">
    <source>
        <dbReference type="EMBL" id="EFN77750.1"/>
    </source>
</evidence>
<dbReference type="InParanoid" id="E2C2R5"/>
<dbReference type="CDD" id="cd07722">
    <property type="entry name" value="LACTB2-like_MBL-fold"/>
    <property type="match status" value="1"/>
</dbReference>
<dbReference type="PANTHER" id="PTHR23131:SF0">
    <property type="entry name" value="ENDORIBONUCLEASE LACTB2"/>
    <property type="match status" value="1"/>
</dbReference>
<evidence type="ECO:0000256" key="1">
    <source>
        <dbReference type="ARBA" id="ARBA00006759"/>
    </source>
</evidence>
<dbReference type="STRING" id="610380.E2C2R5"/>
<dbReference type="Proteomes" id="UP000008237">
    <property type="component" value="Unassembled WGS sequence"/>
</dbReference>
<evidence type="ECO:0000259" key="6">
    <source>
        <dbReference type="SMART" id="SM00849"/>
    </source>
</evidence>
<dbReference type="InterPro" id="IPR050662">
    <property type="entry name" value="Sec-metab_biosynth-thioest"/>
</dbReference>
<dbReference type="FunCoup" id="E2C2R5">
    <property type="interactions" value="1090"/>
</dbReference>
<accession>E2C2R5</accession>
<keyword evidence="4" id="KW-0862">Zinc</keyword>
<dbReference type="KEGG" id="hst:105189287"/>
<dbReference type="Gene3D" id="3.60.15.10">
    <property type="entry name" value="Ribonuclease Z/Hydroxyacylglutathione hydrolase-like"/>
    <property type="match status" value="1"/>
</dbReference>
<evidence type="ECO:0000256" key="5">
    <source>
        <dbReference type="ARBA" id="ARBA00069358"/>
    </source>
</evidence>
<feature type="domain" description="Metallo-beta-lactamase" evidence="6">
    <location>
        <begin position="32"/>
        <end position="207"/>
    </location>
</feature>
<dbReference type="AlphaFoldDB" id="E2C2R5"/>
<organism evidence="8">
    <name type="scientific">Harpegnathos saltator</name>
    <name type="common">Jerdon's jumping ant</name>
    <dbReference type="NCBI Taxonomy" id="610380"/>
    <lineage>
        <taxon>Eukaryota</taxon>
        <taxon>Metazoa</taxon>
        <taxon>Ecdysozoa</taxon>
        <taxon>Arthropoda</taxon>
        <taxon>Hexapoda</taxon>
        <taxon>Insecta</taxon>
        <taxon>Pterygota</taxon>
        <taxon>Neoptera</taxon>
        <taxon>Endopterygota</taxon>
        <taxon>Hymenoptera</taxon>
        <taxon>Apocrita</taxon>
        <taxon>Aculeata</taxon>
        <taxon>Formicoidea</taxon>
        <taxon>Formicidae</taxon>
        <taxon>Ponerinae</taxon>
        <taxon>Ponerini</taxon>
        <taxon>Harpegnathos</taxon>
    </lineage>
</organism>
<dbReference type="InterPro" id="IPR041516">
    <property type="entry name" value="LACTB2_WH"/>
</dbReference>
<dbReference type="GO" id="GO:0031123">
    <property type="term" value="P:RNA 3'-end processing"/>
    <property type="evidence" value="ECO:0007669"/>
    <property type="project" value="UniProtKB-ARBA"/>
</dbReference>
<dbReference type="Gene3D" id="1.10.10.10">
    <property type="entry name" value="Winged helix-like DNA-binding domain superfamily/Winged helix DNA-binding domain"/>
    <property type="match status" value="1"/>
</dbReference>
<dbReference type="GO" id="GO:0046872">
    <property type="term" value="F:metal ion binding"/>
    <property type="evidence" value="ECO:0007669"/>
    <property type="project" value="UniProtKB-KW"/>
</dbReference>
<dbReference type="InterPro" id="IPR036866">
    <property type="entry name" value="RibonucZ/Hydroxyglut_hydro"/>
</dbReference>
<protein>
    <recommendedName>
        <fullName evidence="5">Beta-lactamase-like protein 2 homolog</fullName>
    </recommendedName>
</protein>
<keyword evidence="8" id="KW-1185">Reference proteome</keyword>
<dbReference type="Pfam" id="PF00753">
    <property type="entry name" value="Lactamase_B"/>
    <property type="match status" value="1"/>
</dbReference>
<evidence type="ECO:0000256" key="4">
    <source>
        <dbReference type="ARBA" id="ARBA00022833"/>
    </source>
</evidence>
<dbReference type="EMBL" id="GL452203">
    <property type="protein sequence ID" value="EFN77750.1"/>
    <property type="molecule type" value="Genomic_DNA"/>
</dbReference>
<reference evidence="7 8" key="1">
    <citation type="journal article" date="2010" name="Science">
        <title>Genomic comparison of the ants Camponotus floridanus and Harpegnathos saltator.</title>
        <authorList>
            <person name="Bonasio R."/>
            <person name="Zhang G."/>
            <person name="Ye C."/>
            <person name="Mutti N.S."/>
            <person name="Fang X."/>
            <person name="Qin N."/>
            <person name="Donahue G."/>
            <person name="Yang P."/>
            <person name="Li Q."/>
            <person name="Li C."/>
            <person name="Zhang P."/>
            <person name="Huang Z."/>
            <person name="Berger S.L."/>
            <person name="Reinberg D."/>
            <person name="Wang J."/>
            <person name="Liebig J."/>
        </authorList>
    </citation>
    <scope>NUCLEOTIDE SEQUENCE [LARGE SCALE GENOMIC DNA]</scope>
    <source>
        <strain evidence="7 8">R22 G/1</strain>
    </source>
</reference>
<dbReference type="InterPro" id="IPR036388">
    <property type="entry name" value="WH-like_DNA-bd_sf"/>
</dbReference>
<dbReference type="PhylomeDB" id="E2C2R5"/>
<dbReference type="InterPro" id="IPR001279">
    <property type="entry name" value="Metallo-B-lactamas"/>
</dbReference>
<dbReference type="OrthoDB" id="17458at2759"/>
<name>E2C2R5_HARSA</name>
<keyword evidence="2" id="KW-0479">Metal-binding</keyword>